<dbReference type="EMBL" id="JBDFQZ010000007">
    <property type="protein sequence ID" value="KAK9704698.1"/>
    <property type="molecule type" value="Genomic_DNA"/>
</dbReference>
<evidence type="ECO:0000313" key="1">
    <source>
        <dbReference type="EMBL" id="KAK9704698.1"/>
    </source>
</evidence>
<keyword evidence="2" id="KW-1185">Reference proteome</keyword>
<sequence length="151" mass="17555">MLRMQLLNGLINKKKRQLLLKIKLQSTPQNPGLVNEEKEAADSYNFLKNACMEYLKQKAKSSWLSDGDENTGYFHSTIKARRSQNKTFQILDTKLRIIKSILKPKRLRMSLWIIISILRENNSTHPIHVFTVGAEKSIQEKHVNIRLRPVS</sequence>
<dbReference type="Proteomes" id="UP001443914">
    <property type="component" value="Unassembled WGS sequence"/>
</dbReference>
<organism evidence="1 2">
    <name type="scientific">Saponaria officinalis</name>
    <name type="common">Common soapwort</name>
    <name type="synonym">Lychnis saponaria</name>
    <dbReference type="NCBI Taxonomy" id="3572"/>
    <lineage>
        <taxon>Eukaryota</taxon>
        <taxon>Viridiplantae</taxon>
        <taxon>Streptophyta</taxon>
        <taxon>Embryophyta</taxon>
        <taxon>Tracheophyta</taxon>
        <taxon>Spermatophyta</taxon>
        <taxon>Magnoliopsida</taxon>
        <taxon>eudicotyledons</taxon>
        <taxon>Gunneridae</taxon>
        <taxon>Pentapetalae</taxon>
        <taxon>Caryophyllales</taxon>
        <taxon>Caryophyllaceae</taxon>
        <taxon>Caryophylleae</taxon>
        <taxon>Saponaria</taxon>
    </lineage>
</organism>
<accession>A0AAW1JP16</accession>
<proteinExistence type="predicted"/>
<evidence type="ECO:0000313" key="2">
    <source>
        <dbReference type="Proteomes" id="UP001443914"/>
    </source>
</evidence>
<reference evidence="1" key="1">
    <citation type="submission" date="2024-03" db="EMBL/GenBank/DDBJ databases">
        <title>WGS assembly of Saponaria officinalis var. Norfolk2.</title>
        <authorList>
            <person name="Jenkins J."/>
            <person name="Shu S."/>
            <person name="Grimwood J."/>
            <person name="Barry K."/>
            <person name="Goodstein D."/>
            <person name="Schmutz J."/>
            <person name="Leebens-Mack J."/>
            <person name="Osbourn A."/>
        </authorList>
    </citation>
    <scope>NUCLEOTIDE SEQUENCE [LARGE SCALE GENOMIC DNA]</scope>
    <source>
        <strain evidence="1">JIC</strain>
    </source>
</reference>
<dbReference type="AlphaFoldDB" id="A0AAW1JP16"/>
<comment type="caution">
    <text evidence="1">The sequence shown here is derived from an EMBL/GenBank/DDBJ whole genome shotgun (WGS) entry which is preliminary data.</text>
</comment>
<protein>
    <submittedName>
        <fullName evidence="1">Uncharacterized protein</fullName>
    </submittedName>
</protein>
<name>A0AAW1JP16_SAPOF</name>
<gene>
    <name evidence="1" type="ORF">RND81_07G005400</name>
</gene>